<dbReference type="Gene3D" id="3.30.1330.60">
    <property type="entry name" value="OmpA-like domain"/>
    <property type="match status" value="1"/>
</dbReference>
<sequence length="587" mass="66871">MPVGMIRVFLVLGFVSTFSGLKANSLIGTETTTFSPNWDGSVDFLKFKIRSSTLPKLQDWELTIRNASGETVKKYEANRLKKKDFSLFWDENEFAPEEVSIPEVLEWNGEDENGNTVPDGYYTYQLLLLTANQEKILSEEATVYLDSHPPKAETGIRNRLLLFEDRNHARIQIQQKGSGDSADLFTGEFLDSNGKLIKSYTWRTKDLPAVLSWDGTDSNGKNLVPGLYSYRLIARDPAGNESVSKQENISLQNESVGADINSDAESYSTDSSVPLSKIRFSSFLSSKLKSDSYEWEIFKRKGEVDSQIYVGKGLGEPPAEWTWEPKDKENRPLSPGTYFVRITIFSRYDRYSSFPKKFVLTEDRAKFSSDVFPSGFSPDGNWRKDFLEVRIRSKELHLSGWKITILESFGDSERIARTWTGTGSPPSRLVWSGKDELGRRIGSLTPIKVVLSYKDMFGREGEEILGNVSSGILVVKERDGYRISVPERLYETRWWTVPSALKSLLGKLPGYKVELQYHTSHLGDDEYNLKLSEEKARKTFQSFFGKDYEFGRYKFRGYGETEPLIHGNGAYETDRNQRIDFFLSVGK</sequence>
<evidence type="ECO:0000313" key="2">
    <source>
        <dbReference type="Proteomes" id="UP000298458"/>
    </source>
</evidence>
<dbReference type="EMBL" id="RQET01000004">
    <property type="protein sequence ID" value="TGK11366.1"/>
    <property type="molecule type" value="Genomic_DNA"/>
</dbReference>
<dbReference type="SUPFAM" id="SSF103088">
    <property type="entry name" value="OmpA-like"/>
    <property type="match status" value="1"/>
</dbReference>
<accession>A0A4R9GGY6</accession>
<comment type="caution">
    <text evidence="1">The sequence shown here is derived from an EMBL/GenBank/DDBJ whole genome shotgun (WGS) entry which is preliminary data.</text>
</comment>
<protein>
    <submittedName>
        <fullName evidence="1">Cell envelope biogenesis protein OmpA</fullName>
    </submittedName>
</protein>
<proteinExistence type="predicted"/>
<dbReference type="PANTHER" id="PTHR30329">
    <property type="entry name" value="STATOR ELEMENT OF FLAGELLAR MOTOR COMPLEX"/>
    <property type="match status" value="1"/>
</dbReference>
<dbReference type="InterPro" id="IPR036737">
    <property type="entry name" value="OmpA-like_sf"/>
</dbReference>
<reference evidence="1" key="1">
    <citation type="journal article" date="2019" name="PLoS Negl. Trop. Dis.">
        <title>Revisiting the worldwide diversity of Leptospira species in the environment.</title>
        <authorList>
            <person name="Vincent A.T."/>
            <person name="Schiettekatte O."/>
            <person name="Bourhy P."/>
            <person name="Veyrier F.J."/>
            <person name="Picardeau M."/>
        </authorList>
    </citation>
    <scope>NUCLEOTIDE SEQUENCE [LARGE SCALE GENOMIC DNA]</scope>
    <source>
        <strain evidence="1">SSW15</strain>
    </source>
</reference>
<dbReference type="Proteomes" id="UP000298458">
    <property type="component" value="Unassembled WGS sequence"/>
</dbReference>
<dbReference type="PANTHER" id="PTHR30329:SF21">
    <property type="entry name" value="LIPOPROTEIN YIAD-RELATED"/>
    <property type="match status" value="1"/>
</dbReference>
<dbReference type="Gene3D" id="2.60.40.4070">
    <property type="match status" value="2"/>
</dbReference>
<keyword evidence="2" id="KW-1185">Reference proteome</keyword>
<dbReference type="AlphaFoldDB" id="A0A4R9GGY6"/>
<dbReference type="OrthoDB" id="337472at2"/>
<organism evidence="1 2">
    <name type="scientific">Leptospira fletcheri</name>
    <dbReference type="NCBI Taxonomy" id="2484981"/>
    <lineage>
        <taxon>Bacteria</taxon>
        <taxon>Pseudomonadati</taxon>
        <taxon>Spirochaetota</taxon>
        <taxon>Spirochaetia</taxon>
        <taxon>Leptospirales</taxon>
        <taxon>Leptospiraceae</taxon>
        <taxon>Leptospira</taxon>
    </lineage>
</organism>
<gene>
    <name evidence="1" type="ORF">EHO60_03360</name>
</gene>
<dbReference type="RefSeq" id="WP_135766771.1">
    <property type="nucleotide sequence ID" value="NZ_RQET01000004.1"/>
</dbReference>
<dbReference type="InterPro" id="IPR050330">
    <property type="entry name" value="Bact_OuterMem_StrucFunc"/>
</dbReference>
<evidence type="ECO:0000313" key="1">
    <source>
        <dbReference type="EMBL" id="TGK11366.1"/>
    </source>
</evidence>
<name>A0A4R9GGY6_9LEPT</name>